<evidence type="ECO:0000313" key="2">
    <source>
        <dbReference type="EMBL" id="MCO5978925.1"/>
    </source>
</evidence>
<dbReference type="Gene3D" id="3.10.310.50">
    <property type="match status" value="1"/>
</dbReference>
<dbReference type="EMBL" id="JAMXMC010000014">
    <property type="protein sequence ID" value="MCO5978925.1"/>
    <property type="molecule type" value="Genomic_DNA"/>
</dbReference>
<gene>
    <name evidence="2" type="ORF">M0L44_19680</name>
</gene>
<protein>
    <submittedName>
        <fullName evidence="2">TPM domain-containing protein</fullName>
    </submittedName>
</protein>
<name>A0ABT1BRS5_9BURK</name>
<keyword evidence="3" id="KW-1185">Reference proteome</keyword>
<accession>A0ABT1BRS5</accession>
<sequence length="174" mass="19006">MTLTALLPRLARAWRHFWLDERDSSRALPPAAAARLTGLVQASEARHRGQIRLCVEAGLPVAAAWGGVAPRQRALECFGQLGVWDTEDNVGVLIYVLLADRAVEIVADRGLRQHVPEARWQTLAQGLSQAFARGQVEAGLTTALTEVDRLLCAGFARTDESPRPNELPDAPVLR</sequence>
<comment type="caution">
    <text evidence="2">The sequence shown here is derived from an EMBL/GenBank/DDBJ whole genome shotgun (WGS) entry which is preliminary data.</text>
</comment>
<dbReference type="InterPro" id="IPR007621">
    <property type="entry name" value="TPM_dom"/>
</dbReference>
<dbReference type="RefSeq" id="WP_252771887.1">
    <property type="nucleotide sequence ID" value="NZ_JAMXMC010000014.1"/>
</dbReference>
<dbReference type="Pfam" id="PF04536">
    <property type="entry name" value="TPM_phosphatase"/>
    <property type="match status" value="1"/>
</dbReference>
<dbReference type="Proteomes" id="UP001204851">
    <property type="component" value="Unassembled WGS sequence"/>
</dbReference>
<reference evidence="2 3" key="1">
    <citation type="submission" date="2022-06" db="EMBL/GenBank/DDBJ databases">
        <title>Ideonella sp. NS12-5 Genome sequencing and assembly.</title>
        <authorList>
            <person name="Jung Y."/>
        </authorList>
    </citation>
    <scope>NUCLEOTIDE SEQUENCE [LARGE SCALE GENOMIC DNA]</scope>
    <source>
        <strain evidence="2 3">NS12-5</strain>
    </source>
</reference>
<dbReference type="PANTHER" id="PTHR30373:SF8">
    <property type="entry name" value="BLL7265 PROTEIN"/>
    <property type="match status" value="1"/>
</dbReference>
<evidence type="ECO:0000313" key="3">
    <source>
        <dbReference type="Proteomes" id="UP001204851"/>
    </source>
</evidence>
<feature type="domain" description="TPM" evidence="1">
    <location>
        <begin position="23"/>
        <end position="148"/>
    </location>
</feature>
<proteinExistence type="predicted"/>
<evidence type="ECO:0000259" key="1">
    <source>
        <dbReference type="Pfam" id="PF04536"/>
    </source>
</evidence>
<organism evidence="2 3">
    <name type="scientific">Ideonella oryzae</name>
    <dbReference type="NCBI Taxonomy" id="2937441"/>
    <lineage>
        <taxon>Bacteria</taxon>
        <taxon>Pseudomonadati</taxon>
        <taxon>Pseudomonadota</taxon>
        <taxon>Betaproteobacteria</taxon>
        <taxon>Burkholderiales</taxon>
        <taxon>Sphaerotilaceae</taxon>
        <taxon>Ideonella</taxon>
    </lineage>
</organism>
<dbReference type="PANTHER" id="PTHR30373">
    <property type="entry name" value="UPF0603 PROTEIN YGCG"/>
    <property type="match status" value="1"/>
</dbReference>